<evidence type="ECO:0000313" key="1">
    <source>
        <dbReference type="EMBL" id="SVB21695.1"/>
    </source>
</evidence>
<name>A0A382C6G1_9ZZZZ</name>
<gene>
    <name evidence="1" type="ORF">METZ01_LOCUS174549</name>
</gene>
<protein>
    <submittedName>
        <fullName evidence="1">Uncharacterized protein</fullName>
    </submittedName>
</protein>
<proteinExistence type="predicted"/>
<organism evidence="1">
    <name type="scientific">marine metagenome</name>
    <dbReference type="NCBI Taxonomy" id="408172"/>
    <lineage>
        <taxon>unclassified sequences</taxon>
        <taxon>metagenomes</taxon>
        <taxon>ecological metagenomes</taxon>
    </lineage>
</organism>
<dbReference type="EMBL" id="UINC01033044">
    <property type="protein sequence ID" value="SVB21695.1"/>
    <property type="molecule type" value="Genomic_DNA"/>
</dbReference>
<dbReference type="AlphaFoldDB" id="A0A382C6G1"/>
<sequence length="56" mass="6031">MILDNPFSLTSRVAVSHSLFATNTSLNKLALNETLSISSYVSVSTGIVTLFVLIDE</sequence>
<accession>A0A382C6G1</accession>
<reference evidence="1" key="1">
    <citation type="submission" date="2018-05" db="EMBL/GenBank/DDBJ databases">
        <authorList>
            <person name="Lanie J.A."/>
            <person name="Ng W.-L."/>
            <person name="Kazmierczak K.M."/>
            <person name="Andrzejewski T.M."/>
            <person name="Davidsen T.M."/>
            <person name="Wayne K.J."/>
            <person name="Tettelin H."/>
            <person name="Glass J.I."/>
            <person name="Rusch D."/>
            <person name="Podicherti R."/>
            <person name="Tsui H.-C.T."/>
            <person name="Winkler M.E."/>
        </authorList>
    </citation>
    <scope>NUCLEOTIDE SEQUENCE</scope>
</reference>